<dbReference type="OrthoDB" id="2888045at2"/>
<dbReference type="InterPro" id="IPR020260">
    <property type="entry name" value="Uncharacterised_YueH"/>
</dbReference>
<proteinExistence type="predicted"/>
<accession>A0A366EKT6</accession>
<reference evidence="1 2" key="1">
    <citation type="submission" date="2018-06" db="EMBL/GenBank/DDBJ databases">
        <title>Freshwater and sediment microbial communities from various areas in North America, analyzing microbe dynamics in response to fracking.</title>
        <authorList>
            <person name="Lamendella R."/>
        </authorList>
    </citation>
    <scope>NUCLEOTIDE SEQUENCE [LARGE SCALE GENOMIC DNA]</scope>
    <source>
        <strain evidence="1 2">97B</strain>
    </source>
</reference>
<name>A0A366EKT6_9BACI</name>
<dbReference type="Proteomes" id="UP000252118">
    <property type="component" value="Unassembled WGS sequence"/>
</dbReference>
<evidence type="ECO:0000313" key="2">
    <source>
        <dbReference type="Proteomes" id="UP000252118"/>
    </source>
</evidence>
<gene>
    <name evidence="1" type="ORF">DET59_11141</name>
</gene>
<dbReference type="AlphaFoldDB" id="A0A366EKT6"/>
<dbReference type="EMBL" id="QNRJ01000011">
    <property type="protein sequence ID" value="RBP02944.1"/>
    <property type="molecule type" value="Genomic_DNA"/>
</dbReference>
<dbReference type="RefSeq" id="WP_113970298.1">
    <property type="nucleotide sequence ID" value="NZ_QNRJ01000011.1"/>
</dbReference>
<evidence type="ECO:0000313" key="1">
    <source>
        <dbReference type="EMBL" id="RBP02944.1"/>
    </source>
</evidence>
<organism evidence="1 2">
    <name type="scientific">Rossellomorea aquimaris</name>
    <dbReference type="NCBI Taxonomy" id="189382"/>
    <lineage>
        <taxon>Bacteria</taxon>
        <taxon>Bacillati</taxon>
        <taxon>Bacillota</taxon>
        <taxon>Bacilli</taxon>
        <taxon>Bacillales</taxon>
        <taxon>Bacillaceae</taxon>
        <taxon>Rossellomorea</taxon>
    </lineage>
</organism>
<sequence>MITSYEKINLSGNKLAEVYLHKTPDKRFIVSIPAIHWSAEFNQKDDISIQSTKLQSSLNFHMFQGDTDELVTAIEKLVQSHS</sequence>
<comment type="caution">
    <text evidence="1">The sequence shown here is derived from an EMBL/GenBank/DDBJ whole genome shotgun (WGS) entry which is preliminary data.</text>
</comment>
<dbReference type="Pfam" id="PF14166">
    <property type="entry name" value="YueH"/>
    <property type="match status" value="1"/>
</dbReference>
<protein>
    <submittedName>
        <fullName evidence="1">YueH-like protein</fullName>
    </submittedName>
</protein>